<evidence type="ECO:0000259" key="3">
    <source>
        <dbReference type="PROSITE" id="PS50035"/>
    </source>
</evidence>
<keyword evidence="2" id="KW-1133">Transmembrane helix</keyword>
<dbReference type="Proteomes" id="UP000515159">
    <property type="component" value="Chromosome 7"/>
</dbReference>
<comment type="similarity">
    <text evidence="1">Belongs to the phospholipase D family.</text>
</comment>
<feature type="transmembrane region" description="Helical" evidence="2">
    <location>
        <begin position="60"/>
        <end position="84"/>
    </location>
</feature>
<dbReference type="KEGG" id="gsh:117364140"/>
<dbReference type="GO" id="GO:0003824">
    <property type="term" value="F:catalytic activity"/>
    <property type="evidence" value="ECO:0007669"/>
    <property type="project" value="InterPro"/>
</dbReference>
<accession>A0A6P8RTS4</accession>
<evidence type="ECO:0000256" key="1">
    <source>
        <dbReference type="ARBA" id="ARBA00008664"/>
    </source>
</evidence>
<dbReference type="FunCoup" id="A0A6P8RTS4">
    <property type="interactions" value="200"/>
</dbReference>
<keyword evidence="2" id="KW-0812">Transmembrane</keyword>
<dbReference type="PROSITE" id="PS50035">
    <property type="entry name" value="PLD"/>
    <property type="match status" value="2"/>
</dbReference>
<dbReference type="Gene3D" id="3.30.870.10">
    <property type="entry name" value="Endonuclease Chain A"/>
    <property type="match status" value="2"/>
</dbReference>
<evidence type="ECO:0000313" key="5">
    <source>
        <dbReference type="RefSeq" id="XP_033808924.1"/>
    </source>
</evidence>
<dbReference type="CTD" id="122618"/>
<dbReference type="GeneID" id="117364140"/>
<proteinExistence type="inferred from homology"/>
<dbReference type="GO" id="GO:0045335">
    <property type="term" value="C:phagocytic vesicle"/>
    <property type="evidence" value="ECO:0007669"/>
    <property type="project" value="TreeGrafter"/>
</dbReference>
<reference evidence="5" key="1">
    <citation type="submission" date="2025-08" db="UniProtKB">
        <authorList>
            <consortium name="RefSeq"/>
        </authorList>
    </citation>
    <scope>IDENTIFICATION</scope>
</reference>
<sequence>MLKAMKVRTSDWRKATCRSSMWWFARPIEKKWINTSAVPQVCVSVKARDHKKEIKMFQRLGMFLMMCCAVMMTVYILKALAIFVTTGTEETLLNKRIHAKDGIALEKRGPKMEHAHSCGDPCSFVLVESFPVDMTYEDNITNGKPLYDAWMDLLSIAKENINIASFYWSLTGADVGVNDSSSTPGEEILKEFETLLMKNVSLYVATSQPSMVNKSTDLEVLKNKGAHIRRINFGKLTRGVLHTKFWIVDLKHIYIGSANMDWRSLTQVKELGAVIYNCSCLAKDLLKTFNTYWDLGFPSASIPSPWPDNYSTDINQSQPMELKFNGTFSKVYFSASPSRFCPSGRTHDLGAIISTIEGAEEYLYVSVMEYFPTSRFKEPAKYWAVIDNALRRAAFNRHVQIQLLISCWMHTDPSMFAYLKSLRALNDHQANLTVDVKIFIVPVGNHSSIPFCRVNHSKYMITDKGVYVGTSNWSEDYFSSTAGVGLVISQATSYSQSKNWTIQEQLNGVFQRDWNSKYSISIDELKDQQGCMSNLKEQ</sequence>
<dbReference type="InParanoid" id="A0A6P8RTS4"/>
<dbReference type="PANTHER" id="PTHR10185:SF8">
    <property type="entry name" value="5'-3' EXONUCLEASE PLD4"/>
    <property type="match status" value="1"/>
</dbReference>
<dbReference type="OrthoDB" id="1923775at2759"/>
<dbReference type="InterPro" id="IPR032803">
    <property type="entry name" value="PLDc_3"/>
</dbReference>
<dbReference type="GO" id="GO:0006909">
    <property type="term" value="P:phagocytosis"/>
    <property type="evidence" value="ECO:0007669"/>
    <property type="project" value="TreeGrafter"/>
</dbReference>
<dbReference type="GO" id="GO:0002244">
    <property type="term" value="P:hematopoietic progenitor cell differentiation"/>
    <property type="evidence" value="ECO:0007669"/>
    <property type="project" value="TreeGrafter"/>
</dbReference>
<keyword evidence="4" id="KW-1185">Reference proteome</keyword>
<evidence type="ECO:0000313" key="4">
    <source>
        <dbReference type="Proteomes" id="UP000515159"/>
    </source>
</evidence>
<gene>
    <name evidence="5" type="primary">PLD4</name>
</gene>
<keyword evidence="2" id="KW-0472">Membrane</keyword>
<feature type="domain" description="PLD phosphodiesterase" evidence="3">
    <location>
        <begin position="237"/>
        <end position="264"/>
    </location>
</feature>
<organism evidence="4 5">
    <name type="scientific">Geotrypetes seraphini</name>
    <name type="common">Gaboon caecilian</name>
    <name type="synonym">Caecilia seraphini</name>
    <dbReference type="NCBI Taxonomy" id="260995"/>
    <lineage>
        <taxon>Eukaryota</taxon>
        <taxon>Metazoa</taxon>
        <taxon>Chordata</taxon>
        <taxon>Craniata</taxon>
        <taxon>Vertebrata</taxon>
        <taxon>Euteleostomi</taxon>
        <taxon>Amphibia</taxon>
        <taxon>Gymnophiona</taxon>
        <taxon>Geotrypetes</taxon>
    </lineage>
</organism>
<dbReference type="PANTHER" id="PTHR10185">
    <property type="entry name" value="PHOSPHOLIPASE D - RELATED"/>
    <property type="match status" value="1"/>
</dbReference>
<dbReference type="AlphaFoldDB" id="A0A6P8RTS4"/>
<protein>
    <submittedName>
        <fullName evidence="5">Phospholipase D4</fullName>
    </submittedName>
</protein>
<dbReference type="GO" id="GO:0005634">
    <property type="term" value="C:nucleus"/>
    <property type="evidence" value="ECO:0007669"/>
    <property type="project" value="TreeGrafter"/>
</dbReference>
<name>A0A6P8RTS4_GEOSA</name>
<dbReference type="RefSeq" id="XP_033808924.1">
    <property type="nucleotide sequence ID" value="XM_033953033.1"/>
</dbReference>
<dbReference type="Pfam" id="PF13918">
    <property type="entry name" value="PLDc_3"/>
    <property type="match status" value="1"/>
</dbReference>
<dbReference type="SUPFAM" id="SSF56024">
    <property type="entry name" value="Phospholipase D/nuclease"/>
    <property type="match status" value="2"/>
</dbReference>
<evidence type="ECO:0000256" key="2">
    <source>
        <dbReference type="SAM" id="Phobius"/>
    </source>
</evidence>
<feature type="domain" description="PLD phosphodiesterase" evidence="3">
    <location>
        <begin position="451"/>
        <end position="477"/>
    </location>
</feature>
<dbReference type="InterPro" id="IPR050874">
    <property type="entry name" value="Diverse_PLD-related"/>
</dbReference>
<dbReference type="SMART" id="SM00155">
    <property type="entry name" value="PLDc"/>
    <property type="match status" value="2"/>
</dbReference>
<dbReference type="GO" id="GO:0005783">
    <property type="term" value="C:endoplasmic reticulum"/>
    <property type="evidence" value="ECO:0007669"/>
    <property type="project" value="TreeGrafter"/>
</dbReference>
<dbReference type="GO" id="GO:0032588">
    <property type="term" value="C:trans-Golgi network membrane"/>
    <property type="evidence" value="ECO:0007669"/>
    <property type="project" value="TreeGrafter"/>
</dbReference>
<dbReference type="InterPro" id="IPR001736">
    <property type="entry name" value="PLipase_D/transphosphatidylase"/>
</dbReference>